<evidence type="ECO:0000256" key="10">
    <source>
        <dbReference type="ARBA" id="ARBA00042873"/>
    </source>
</evidence>
<dbReference type="Pfam" id="PF00358">
    <property type="entry name" value="PTS_EIIA_1"/>
    <property type="match status" value="1"/>
</dbReference>
<dbReference type="GO" id="GO:0016301">
    <property type="term" value="F:kinase activity"/>
    <property type="evidence" value="ECO:0007669"/>
    <property type="project" value="UniProtKB-KW"/>
</dbReference>
<dbReference type="NCBIfam" id="TIGR00830">
    <property type="entry name" value="PTBA"/>
    <property type="match status" value="1"/>
</dbReference>
<dbReference type="InterPro" id="IPR011055">
    <property type="entry name" value="Dup_hybrid_motif"/>
</dbReference>
<evidence type="ECO:0000256" key="4">
    <source>
        <dbReference type="ARBA" id="ARBA00022679"/>
    </source>
</evidence>
<keyword evidence="2" id="KW-0813">Transport</keyword>
<keyword evidence="5" id="KW-0598">Phosphotransferase system</keyword>
<evidence type="ECO:0000256" key="9">
    <source>
        <dbReference type="ARBA" id="ARBA00042526"/>
    </source>
</evidence>
<evidence type="ECO:0000256" key="2">
    <source>
        <dbReference type="ARBA" id="ARBA00022448"/>
    </source>
</evidence>
<proteinExistence type="predicted"/>
<feature type="domain" description="PTS EIIA type-1" evidence="11">
    <location>
        <begin position="41"/>
        <end position="145"/>
    </location>
</feature>
<dbReference type="Gene3D" id="2.70.70.10">
    <property type="entry name" value="Glucose Permease (Domain IIA)"/>
    <property type="match status" value="1"/>
</dbReference>
<accession>A0A346DZJ1</accession>
<evidence type="ECO:0000259" key="11">
    <source>
        <dbReference type="PROSITE" id="PS51093"/>
    </source>
</evidence>
<evidence type="ECO:0000256" key="5">
    <source>
        <dbReference type="ARBA" id="ARBA00022683"/>
    </source>
</evidence>
<keyword evidence="13" id="KW-1185">Reference proteome</keyword>
<dbReference type="PANTHER" id="PTHR45008:SF1">
    <property type="entry name" value="PTS SYSTEM GLUCOSE-SPECIFIC EIIA COMPONENT"/>
    <property type="match status" value="1"/>
</dbReference>
<dbReference type="FunFam" id="2.70.70.10:FF:000001">
    <property type="entry name" value="PTS system glucose-specific IIA component"/>
    <property type="match status" value="1"/>
</dbReference>
<keyword evidence="4" id="KW-0808">Transferase</keyword>
<keyword evidence="6" id="KW-0418">Kinase</keyword>
<dbReference type="GO" id="GO:0005737">
    <property type="term" value="C:cytoplasm"/>
    <property type="evidence" value="ECO:0007669"/>
    <property type="project" value="UniProtKB-SubCell"/>
</dbReference>
<dbReference type="KEGG" id="ppet:C9I82_175"/>
<dbReference type="InterPro" id="IPR050890">
    <property type="entry name" value="PTS_EIIA_component"/>
</dbReference>
<evidence type="ECO:0000313" key="12">
    <source>
        <dbReference type="EMBL" id="AXN02146.1"/>
    </source>
</evidence>
<dbReference type="NCBIfam" id="NF006962">
    <property type="entry name" value="PRK09439.1"/>
    <property type="match status" value="1"/>
</dbReference>
<evidence type="ECO:0000256" key="6">
    <source>
        <dbReference type="ARBA" id="ARBA00022777"/>
    </source>
</evidence>
<gene>
    <name evidence="12" type="ORF">C9I82_175</name>
</gene>
<dbReference type="PANTHER" id="PTHR45008">
    <property type="entry name" value="PTS SYSTEM GLUCOSE-SPECIFIC EIIA COMPONENT"/>
    <property type="match status" value="1"/>
</dbReference>
<evidence type="ECO:0000256" key="3">
    <source>
        <dbReference type="ARBA" id="ARBA00022597"/>
    </source>
</evidence>
<evidence type="ECO:0000256" key="8">
    <source>
        <dbReference type="ARBA" id="ARBA00042296"/>
    </source>
</evidence>
<dbReference type="Proteomes" id="UP000256856">
    <property type="component" value="Chromosome"/>
</dbReference>
<comment type="subcellular location">
    <subcellularLocation>
        <location evidence="1">Cytoplasm</location>
    </subcellularLocation>
</comment>
<evidence type="ECO:0000256" key="7">
    <source>
        <dbReference type="ARBA" id="ARBA00039163"/>
    </source>
</evidence>
<dbReference type="SUPFAM" id="SSF51261">
    <property type="entry name" value="Duplicated hybrid motif"/>
    <property type="match status" value="1"/>
</dbReference>
<dbReference type="InterPro" id="IPR001127">
    <property type="entry name" value="PTS_EIIA_1_perm"/>
</dbReference>
<evidence type="ECO:0000313" key="13">
    <source>
        <dbReference type="Proteomes" id="UP000256856"/>
    </source>
</evidence>
<evidence type="ECO:0000256" key="1">
    <source>
        <dbReference type="ARBA" id="ARBA00004496"/>
    </source>
</evidence>
<dbReference type="AlphaFoldDB" id="A0A346DZJ1"/>
<dbReference type="EMBL" id="CP028374">
    <property type="protein sequence ID" value="AXN02146.1"/>
    <property type="molecule type" value="Genomic_DNA"/>
</dbReference>
<name>A0A346DZJ1_9ENTR</name>
<dbReference type="PROSITE" id="PS51093">
    <property type="entry name" value="PTS_EIIA_TYPE_1"/>
    <property type="match status" value="1"/>
</dbReference>
<dbReference type="GO" id="GO:0009401">
    <property type="term" value="P:phosphoenolpyruvate-dependent sugar phosphotransferase system"/>
    <property type="evidence" value="ECO:0007669"/>
    <property type="project" value="UniProtKB-KW"/>
</dbReference>
<sequence length="171" mass="18896">MITRYFIMFFSKLRNKNISRVAIQIFAPLSGTILSISKVPDKVFSKKIVGDGIAIKPIDNVIVSPVNGIIGKIFRTNHAFSIVSHDGVELFVHLGIDTVNLKGKGFKRILNNGKLVNIGDPIIEIDLNFILENAKSIITPVIISNVENFYKIKKYSGTVLAGKTPVLDVFK</sequence>
<dbReference type="PROSITE" id="PS00371">
    <property type="entry name" value="PTS_EIIA_TYPE_1_HIS"/>
    <property type="match status" value="1"/>
</dbReference>
<protein>
    <recommendedName>
        <fullName evidence="7">PTS system glucose-specific EIIA component</fullName>
    </recommendedName>
    <alternativeName>
        <fullName evidence="10">EIIA-Glc</fullName>
    </alternativeName>
    <alternativeName>
        <fullName evidence="9">EIII-Glc</fullName>
    </alternativeName>
    <alternativeName>
        <fullName evidence="8">Glucose-specific phosphotransferase enzyme IIA component</fullName>
    </alternativeName>
</protein>
<reference evidence="12 13" key="1">
    <citation type="submission" date="2018-03" db="EMBL/GenBank/DDBJ databases">
        <title>A parallel universe: an anciently diverged bacterial symbiosis in a Hawaiian planthopper (Hemiptera: Cixiidae) reveals rearranged nutritional responsibilities.</title>
        <authorList>
            <person name="Bennett G."/>
            <person name="Mao M."/>
        </authorList>
    </citation>
    <scope>NUCLEOTIDE SEQUENCE [LARGE SCALE GENOMIC DNA]</scope>
    <source>
        <strain evidence="12 13">OLIH</strain>
    </source>
</reference>
<organism evidence="12 13">
    <name type="scientific">Candidatus Purcelliella pentastirinorum</name>
    <dbReference type="NCBI Taxonomy" id="472834"/>
    <lineage>
        <taxon>Bacteria</taxon>
        <taxon>Pseudomonadati</taxon>
        <taxon>Pseudomonadota</taxon>
        <taxon>Gammaproteobacteria</taxon>
        <taxon>Enterobacterales</taxon>
        <taxon>Enterobacteriaceae</taxon>
        <taxon>Candidatus Purcelliella</taxon>
    </lineage>
</organism>
<keyword evidence="3" id="KW-0762">Sugar transport</keyword>